<proteinExistence type="predicted"/>
<dbReference type="InterPro" id="IPR011990">
    <property type="entry name" value="TPR-like_helical_dom_sf"/>
</dbReference>
<accession>A0ABQ1FNF0</accession>
<evidence type="ECO:0008006" key="3">
    <source>
        <dbReference type="Google" id="ProtNLM"/>
    </source>
</evidence>
<dbReference type="RefSeq" id="WP_094093297.1">
    <property type="nucleotide sequence ID" value="NZ_BMHF01000001.1"/>
</dbReference>
<protein>
    <recommendedName>
        <fullName evidence="3">Tetratricopeptide repeat protein</fullName>
    </recommendedName>
</protein>
<name>A0ABQ1FNF0_9BACL</name>
<organism evidence="1 2">
    <name type="scientific">Paenibacillus physcomitrellae</name>
    <dbReference type="NCBI Taxonomy" id="1619311"/>
    <lineage>
        <taxon>Bacteria</taxon>
        <taxon>Bacillati</taxon>
        <taxon>Bacillota</taxon>
        <taxon>Bacilli</taxon>
        <taxon>Bacillales</taxon>
        <taxon>Paenibacillaceae</taxon>
        <taxon>Paenibacillus</taxon>
    </lineage>
</organism>
<reference evidence="2" key="1">
    <citation type="journal article" date="2019" name="Int. J. Syst. Evol. Microbiol.">
        <title>The Global Catalogue of Microorganisms (GCM) 10K type strain sequencing project: providing services to taxonomists for standard genome sequencing and annotation.</title>
        <authorList>
            <consortium name="The Broad Institute Genomics Platform"/>
            <consortium name="The Broad Institute Genome Sequencing Center for Infectious Disease"/>
            <person name="Wu L."/>
            <person name="Ma J."/>
        </authorList>
    </citation>
    <scope>NUCLEOTIDE SEQUENCE [LARGE SCALE GENOMIC DNA]</scope>
    <source>
        <strain evidence="2">CGMCC 1.15044</strain>
    </source>
</reference>
<dbReference type="EMBL" id="BMHF01000001">
    <property type="protein sequence ID" value="GGA23334.1"/>
    <property type="molecule type" value="Genomic_DNA"/>
</dbReference>
<dbReference type="SUPFAM" id="SSF48452">
    <property type="entry name" value="TPR-like"/>
    <property type="match status" value="1"/>
</dbReference>
<keyword evidence="2" id="KW-1185">Reference proteome</keyword>
<evidence type="ECO:0000313" key="1">
    <source>
        <dbReference type="EMBL" id="GGA23334.1"/>
    </source>
</evidence>
<comment type="caution">
    <text evidence="1">The sequence shown here is derived from an EMBL/GenBank/DDBJ whole genome shotgun (WGS) entry which is preliminary data.</text>
</comment>
<dbReference type="Proteomes" id="UP000609323">
    <property type="component" value="Unassembled WGS sequence"/>
</dbReference>
<sequence>MFEHIFAEMNSALDDIARRYPEAEGEQKESLGMKWKLLKQMSDGIIEEWMSFEEKMGEIRRKCGDFEAEDQLKIIELGGGPFIKGQGYFTLKMYEQASEHFEKASCLYPDNPLPLLFLAVCRVHLNDRENAAGYLNYIFTHGKDKKLKAICCNALGCLAAMDNRVEKARGFFLTAYKLDPTLPEPMANLEACMENRGTYQFESQLHAYM</sequence>
<gene>
    <name evidence="1" type="ORF">GCM10010917_05140</name>
</gene>
<evidence type="ECO:0000313" key="2">
    <source>
        <dbReference type="Proteomes" id="UP000609323"/>
    </source>
</evidence>
<dbReference type="Gene3D" id="1.25.40.10">
    <property type="entry name" value="Tetratricopeptide repeat domain"/>
    <property type="match status" value="1"/>
</dbReference>